<protein>
    <submittedName>
        <fullName evidence="1">Uncharacterized protein</fullName>
    </submittedName>
</protein>
<organism evidence="1 2">
    <name type="scientific">Schizophyllum amplum</name>
    <dbReference type="NCBI Taxonomy" id="97359"/>
    <lineage>
        <taxon>Eukaryota</taxon>
        <taxon>Fungi</taxon>
        <taxon>Dikarya</taxon>
        <taxon>Basidiomycota</taxon>
        <taxon>Agaricomycotina</taxon>
        <taxon>Agaricomycetes</taxon>
        <taxon>Agaricomycetidae</taxon>
        <taxon>Agaricales</taxon>
        <taxon>Schizophyllaceae</taxon>
        <taxon>Schizophyllum</taxon>
    </lineage>
</organism>
<gene>
    <name evidence="1" type="ORF">BD626DRAFT_517463</name>
</gene>
<keyword evidence="2" id="KW-1185">Reference proteome</keyword>
<proteinExistence type="predicted"/>
<name>A0A550BWB0_9AGAR</name>
<dbReference type="EMBL" id="VDMD01000058">
    <property type="protein sequence ID" value="TRM56821.1"/>
    <property type="molecule type" value="Genomic_DNA"/>
</dbReference>
<reference evidence="1 2" key="1">
    <citation type="journal article" date="2019" name="New Phytol.">
        <title>Comparative genomics reveals unique wood-decay strategies and fruiting body development in the Schizophyllaceae.</title>
        <authorList>
            <person name="Almasi E."/>
            <person name="Sahu N."/>
            <person name="Krizsan K."/>
            <person name="Balint B."/>
            <person name="Kovacs G.M."/>
            <person name="Kiss B."/>
            <person name="Cseklye J."/>
            <person name="Drula E."/>
            <person name="Henrissat B."/>
            <person name="Nagy I."/>
            <person name="Chovatia M."/>
            <person name="Adam C."/>
            <person name="LaButti K."/>
            <person name="Lipzen A."/>
            <person name="Riley R."/>
            <person name="Grigoriev I.V."/>
            <person name="Nagy L.G."/>
        </authorList>
    </citation>
    <scope>NUCLEOTIDE SEQUENCE [LARGE SCALE GENOMIC DNA]</scope>
    <source>
        <strain evidence="1 2">NL-1724</strain>
    </source>
</reference>
<evidence type="ECO:0000313" key="2">
    <source>
        <dbReference type="Proteomes" id="UP000320762"/>
    </source>
</evidence>
<dbReference type="AlphaFoldDB" id="A0A550BWB0"/>
<comment type="caution">
    <text evidence="1">The sequence shown here is derived from an EMBL/GenBank/DDBJ whole genome shotgun (WGS) entry which is preliminary data.</text>
</comment>
<accession>A0A550BWB0</accession>
<dbReference type="Proteomes" id="UP000320762">
    <property type="component" value="Unassembled WGS sequence"/>
</dbReference>
<evidence type="ECO:0000313" key="1">
    <source>
        <dbReference type="EMBL" id="TRM56821.1"/>
    </source>
</evidence>
<sequence>MVNIPAAQYSAFALVDDPADRNRIFRSGVYTLQSKLVILRRPVASSAGQYRFFGITPGADMDVNDIRREIRSAAELWGDKVDHAYTLVLPPTSADAFQVMIKFKDNCDHSALVLSSEVIIPAYASSFKLLLPGTHYTLSSVIRCFLCQGGLHYSEDCPLQKSLGPSPAKKGRWAHARG</sequence>